<dbReference type="Proteomes" id="UP000323011">
    <property type="component" value="Unassembled WGS sequence"/>
</dbReference>
<name>A0A5A8C0S9_CAFRO</name>
<keyword evidence="2" id="KW-1185">Reference proteome</keyword>
<evidence type="ECO:0000313" key="2">
    <source>
        <dbReference type="Proteomes" id="UP000323011"/>
    </source>
</evidence>
<dbReference type="AlphaFoldDB" id="A0A5A8C0S9"/>
<dbReference type="EMBL" id="VLTN01000142">
    <property type="protein sequence ID" value="KAA0145670.1"/>
    <property type="molecule type" value="Genomic_DNA"/>
</dbReference>
<protein>
    <submittedName>
        <fullName evidence="1">Uncharacterized protein</fullName>
    </submittedName>
</protein>
<organism evidence="1 2">
    <name type="scientific">Cafeteria roenbergensis</name>
    <name type="common">Marine flagellate</name>
    <dbReference type="NCBI Taxonomy" id="33653"/>
    <lineage>
        <taxon>Eukaryota</taxon>
        <taxon>Sar</taxon>
        <taxon>Stramenopiles</taxon>
        <taxon>Bigyra</taxon>
        <taxon>Opalozoa</taxon>
        <taxon>Bicosoecida</taxon>
        <taxon>Cafeteriaceae</taxon>
        <taxon>Cafeteria</taxon>
    </lineage>
</organism>
<proteinExistence type="predicted"/>
<reference evidence="1 2" key="1">
    <citation type="submission" date="2019-07" db="EMBL/GenBank/DDBJ databases">
        <title>Genomes of Cafeteria roenbergensis.</title>
        <authorList>
            <person name="Fischer M.G."/>
            <person name="Hackl T."/>
            <person name="Roman M."/>
        </authorList>
    </citation>
    <scope>NUCLEOTIDE SEQUENCE [LARGE SCALE GENOMIC DNA]</scope>
    <source>
        <strain evidence="1 2">BVI</strain>
    </source>
</reference>
<comment type="caution">
    <text evidence="1">The sequence shown here is derived from an EMBL/GenBank/DDBJ whole genome shotgun (WGS) entry which is preliminary data.</text>
</comment>
<sequence>MRSVASQQSSAWLYSFERKLSFLFGLEDDLLGDYHSSRDRLHDLTMTLASPVSMRTGYVEEACDFWDRMECIIDPQGAACSTADFQH</sequence>
<evidence type="ECO:0000313" key="1">
    <source>
        <dbReference type="EMBL" id="KAA0145670.1"/>
    </source>
</evidence>
<accession>A0A5A8C0S9</accession>
<gene>
    <name evidence="1" type="ORF">FNF29_08442</name>
</gene>